<proteinExistence type="predicted"/>
<evidence type="ECO:0000313" key="3">
    <source>
        <dbReference type="Proteomes" id="UP001189624"/>
    </source>
</evidence>
<gene>
    <name evidence="2" type="ORF">AYBTSS11_LOCUS11341</name>
</gene>
<dbReference type="Proteomes" id="UP001189624">
    <property type="component" value="Chromosome 3"/>
</dbReference>
<keyword evidence="3" id="KW-1185">Reference proteome</keyword>
<organism evidence="2 3">
    <name type="scientific">Sphenostylis stenocarpa</name>
    <dbReference type="NCBI Taxonomy" id="92480"/>
    <lineage>
        <taxon>Eukaryota</taxon>
        <taxon>Viridiplantae</taxon>
        <taxon>Streptophyta</taxon>
        <taxon>Embryophyta</taxon>
        <taxon>Tracheophyta</taxon>
        <taxon>Spermatophyta</taxon>
        <taxon>Magnoliopsida</taxon>
        <taxon>eudicotyledons</taxon>
        <taxon>Gunneridae</taxon>
        <taxon>Pentapetalae</taxon>
        <taxon>rosids</taxon>
        <taxon>fabids</taxon>
        <taxon>Fabales</taxon>
        <taxon>Fabaceae</taxon>
        <taxon>Papilionoideae</taxon>
        <taxon>50 kb inversion clade</taxon>
        <taxon>NPAAA clade</taxon>
        <taxon>indigoferoid/millettioid clade</taxon>
        <taxon>Phaseoleae</taxon>
        <taxon>Sphenostylis</taxon>
    </lineage>
</organism>
<accession>A0AA86SLJ9</accession>
<reference evidence="2" key="1">
    <citation type="submission" date="2023-10" db="EMBL/GenBank/DDBJ databases">
        <authorList>
            <person name="Domelevo Entfellner J.-B."/>
        </authorList>
    </citation>
    <scope>NUCLEOTIDE SEQUENCE</scope>
</reference>
<dbReference type="Pfam" id="PF26133">
    <property type="entry name" value="DUF8039"/>
    <property type="match status" value="1"/>
</dbReference>
<dbReference type="PANTHER" id="PTHR33018">
    <property type="entry name" value="OS10G0338966 PROTEIN-RELATED"/>
    <property type="match status" value="1"/>
</dbReference>
<dbReference type="InterPro" id="IPR058352">
    <property type="entry name" value="DUF8039"/>
</dbReference>
<name>A0AA86SLJ9_9FABA</name>
<sequence>MSAQKRVRAEVAPTDTADCELYVAGPPEHLVAYGKMYALGSTIHHQSIGDDMIRVVVVDVRDAAAPIPIPTEEVQTVGQAPENFILWPKEAEKAKEVVHESPPPPSALQRVGALAATIGTTSIQLDMPPEVVCRTKTIPFFLLQRDIFDILTGTDMLCVSVLQLWEMYLHRLCVERKIRFLYGFVDPVTIQPVGNKAEEVQTYLIEAFQTGGKEVYLAPYLHQALKAHLRLQGLPSHARKKLTYIAPKEFTDSSPMKIEVLDDIREQNYIETTIDMEFTYGLGEINPHCFPIVHAITLNQDNLNRLVADKVIKSVKNDMVPDLGTDSTIVFIIVKLSTLLTSDKLTNHEDLLPLHHHLHSPSSLPIYYPFHHYRHLSYFP</sequence>
<feature type="domain" description="DUF8039" evidence="1">
    <location>
        <begin position="14"/>
        <end position="90"/>
    </location>
</feature>
<dbReference type="PANTHER" id="PTHR33018:SF34">
    <property type="entry name" value="OS02G0472350 PROTEIN"/>
    <property type="match status" value="1"/>
</dbReference>
<protein>
    <recommendedName>
        <fullName evidence="1">DUF8039 domain-containing protein</fullName>
    </recommendedName>
</protein>
<evidence type="ECO:0000313" key="2">
    <source>
        <dbReference type="EMBL" id="CAJ1943408.1"/>
    </source>
</evidence>
<dbReference type="AlphaFoldDB" id="A0AA86SLJ9"/>
<evidence type="ECO:0000259" key="1">
    <source>
        <dbReference type="Pfam" id="PF26133"/>
    </source>
</evidence>
<dbReference type="EMBL" id="OY731400">
    <property type="protein sequence ID" value="CAJ1943408.1"/>
    <property type="molecule type" value="Genomic_DNA"/>
</dbReference>
<dbReference type="Gramene" id="rna-AYBTSS11_LOCUS11341">
    <property type="protein sequence ID" value="CAJ1943408.1"/>
    <property type="gene ID" value="gene-AYBTSS11_LOCUS11341"/>
</dbReference>